<dbReference type="InterPro" id="IPR000917">
    <property type="entry name" value="Sulfatase_N"/>
</dbReference>
<name>A0ABP8CDV6_9FLAO</name>
<dbReference type="InterPro" id="IPR024607">
    <property type="entry name" value="Sulfatase_CS"/>
</dbReference>
<comment type="similarity">
    <text evidence="1">Belongs to the sulfatase family.</text>
</comment>
<keyword evidence="5" id="KW-1185">Reference proteome</keyword>
<evidence type="ECO:0000313" key="5">
    <source>
        <dbReference type="Proteomes" id="UP001501496"/>
    </source>
</evidence>
<dbReference type="InterPro" id="IPR017850">
    <property type="entry name" value="Alkaline_phosphatase_core_sf"/>
</dbReference>
<evidence type="ECO:0000256" key="2">
    <source>
        <dbReference type="ARBA" id="ARBA00022801"/>
    </source>
</evidence>
<evidence type="ECO:0000256" key="1">
    <source>
        <dbReference type="ARBA" id="ARBA00008779"/>
    </source>
</evidence>
<proteinExistence type="inferred from homology"/>
<dbReference type="PANTHER" id="PTHR43751:SF3">
    <property type="entry name" value="SULFATASE N-TERMINAL DOMAIN-CONTAINING PROTEIN"/>
    <property type="match status" value="1"/>
</dbReference>
<organism evidence="4 5">
    <name type="scientific">Postechiella marina</name>
    <dbReference type="NCBI Taxonomy" id="943941"/>
    <lineage>
        <taxon>Bacteria</taxon>
        <taxon>Pseudomonadati</taxon>
        <taxon>Bacteroidota</taxon>
        <taxon>Flavobacteriia</taxon>
        <taxon>Flavobacteriales</taxon>
        <taxon>Flavobacteriaceae</taxon>
        <taxon>Postechiella</taxon>
    </lineage>
</organism>
<dbReference type="PROSITE" id="PS00523">
    <property type="entry name" value="SULFATASE_1"/>
    <property type="match status" value="1"/>
</dbReference>
<gene>
    <name evidence="4" type="ORF">GCM10022291_26020</name>
</gene>
<dbReference type="Pfam" id="PF00884">
    <property type="entry name" value="Sulfatase"/>
    <property type="match status" value="1"/>
</dbReference>
<dbReference type="Gene3D" id="3.40.720.10">
    <property type="entry name" value="Alkaline Phosphatase, subunit A"/>
    <property type="match status" value="1"/>
</dbReference>
<dbReference type="EMBL" id="BAABCA010000005">
    <property type="protein sequence ID" value="GAA4237848.1"/>
    <property type="molecule type" value="Genomic_DNA"/>
</dbReference>
<dbReference type="Proteomes" id="UP001501496">
    <property type="component" value="Unassembled WGS sequence"/>
</dbReference>
<keyword evidence="2" id="KW-0378">Hydrolase</keyword>
<dbReference type="SUPFAM" id="SSF53649">
    <property type="entry name" value="Alkaline phosphatase-like"/>
    <property type="match status" value="1"/>
</dbReference>
<feature type="domain" description="Sulfatase N-terminal" evidence="3">
    <location>
        <begin position="9"/>
        <end position="340"/>
    </location>
</feature>
<comment type="caution">
    <text evidence="4">The sequence shown here is derived from an EMBL/GenBank/DDBJ whole genome shotgun (WGS) entry which is preliminary data.</text>
</comment>
<sequence>MVFSQNNKPNVIYILADDLGYGDLSCYGQDKFKTPNIDRLASGGMKFTDHYSGNSVCSPSRAVLMTGQHPGHVYITGNSKEELPMDMVYTSLPEIFKNAGYITGAFGKWGLGYTNEDDSRNPLSHGFDEFYGWRTQSAAHTYYPKEMVHNGKIEKQIEGTYVHDVIMNKAYSFIESNAKSKKPFFCYIPTAIPHAAMHAPKKLHDIWRKKYPQFDTVIGKYTSRHEDCKDVINPIAAFPAMVQHLDNQIGEIIKLLKKYKADKNTLIIFTSDNGTHHEGGHNPKFWNSNGPLKGGKRDVYEGGIRAPMLAYWPSKIKKGSTTNLPSAFWDVMATVSDLTNQPTPNQCDGISFLPTLLGKDENQKKAEFLYWKYTDWKATKEAIRIGDFKGILIHKNKTKKTEAKDLPFELYDLSKDLGEDNNIAKKHPKMVKTMMDKMIIANK</sequence>
<dbReference type="Gene3D" id="3.30.1120.10">
    <property type="match status" value="1"/>
</dbReference>
<protein>
    <submittedName>
        <fullName evidence="4">Arylsulfatase</fullName>
    </submittedName>
</protein>
<evidence type="ECO:0000259" key="3">
    <source>
        <dbReference type="Pfam" id="PF00884"/>
    </source>
</evidence>
<dbReference type="PANTHER" id="PTHR43751">
    <property type="entry name" value="SULFATASE"/>
    <property type="match status" value="1"/>
</dbReference>
<evidence type="ECO:0000313" key="4">
    <source>
        <dbReference type="EMBL" id="GAA4237848.1"/>
    </source>
</evidence>
<reference evidence="5" key="1">
    <citation type="journal article" date="2019" name="Int. J. Syst. Evol. Microbiol.">
        <title>The Global Catalogue of Microorganisms (GCM) 10K type strain sequencing project: providing services to taxonomists for standard genome sequencing and annotation.</title>
        <authorList>
            <consortium name="The Broad Institute Genomics Platform"/>
            <consortium name="The Broad Institute Genome Sequencing Center for Infectious Disease"/>
            <person name="Wu L."/>
            <person name="Ma J."/>
        </authorList>
    </citation>
    <scope>NUCLEOTIDE SEQUENCE [LARGE SCALE GENOMIC DNA]</scope>
    <source>
        <strain evidence="5">JCM 17630</strain>
    </source>
</reference>
<dbReference type="InterPro" id="IPR052701">
    <property type="entry name" value="GAG_Ulvan_Degrading_Sulfatases"/>
</dbReference>
<accession>A0ABP8CDV6</accession>
<dbReference type="CDD" id="cd16145">
    <property type="entry name" value="ARS_like"/>
    <property type="match status" value="1"/>
</dbReference>